<proteinExistence type="predicted"/>
<evidence type="ECO:0000259" key="3">
    <source>
        <dbReference type="Pfam" id="PF02894"/>
    </source>
</evidence>
<dbReference type="RefSeq" id="WP_088651480.1">
    <property type="nucleotide sequence ID" value="NZ_AQQR01000009.1"/>
</dbReference>
<dbReference type="InterPro" id="IPR004104">
    <property type="entry name" value="Gfo/Idh/MocA-like_OxRdtase_C"/>
</dbReference>
<gene>
    <name evidence="4" type="ORF">ATO3_18985</name>
</gene>
<feature type="domain" description="Gfo/Idh/MocA-like oxidoreductase C-terminal" evidence="3">
    <location>
        <begin position="137"/>
        <end position="406"/>
    </location>
</feature>
<dbReference type="AlphaFoldDB" id="A0A225NF28"/>
<dbReference type="SUPFAM" id="SSF51735">
    <property type="entry name" value="NAD(P)-binding Rossmann-fold domains"/>
    <property type="match status" value="1"/>
</dbReference>
<dbReference type="InterPro" id="IPR050463">
    <property type="entry name" value="Gfo/Idh/MocA_oxidrdct_glycsds"/>
</dbReference>
<dbReference type="GO" id="GO:0016491">
    <property type="term" value="F:oxidoreductase activity"/>
    <property type="evidence" value="ECO:0007669"/>
    <property type="project" value="UniProtKB-KW"/>
</dbReference>
<dbReference type="Gene3D" id="3.30.360.10">
    <property type="entry name" value="Dihydrodipicolinate Reductase, domain 2"/>
    <property type="match status" value="1"/>
</dbReference>
<dbReference type="Pfam" id="PF02894">
    <property type="entry name" value="GFO_IDH_MocA_C"/>
    <property type="match status" value="1"/>
</dbReference>
<dbReference type="InterPro" id="IPR036291">
    <property type="entry name" value="NAD(P)-bd_dom_sf"/>
</dbReference>
<evidence type="ECO:0000313" key="4">
    <source>
        <dbReference type="EMBL" id="OWU71521.1"/>
    </source>
</evidence>
<dbReference type="Pfam" id="PF01408">
    <property type="entry name" value="GFO_IDH_MocA"/>
    <property type="match status" value="1"/>
</dbReference>
<dbReference type="Gene3D" id="3.40.50.720">
    <property type="entry name" value="NAD(P)-binding Rossmann-like Domain"/>
    <property type="match status" value="1"/>
</dbReference>
<dbReference type="InterPro" id="IPR000683">
    <property type="entry name" value="Gfo/Idh/MocA-like_OxRdtase_N"/>
</dbReference>
<name>A0A225NF28_9RHOB</name>
<comment type="caution">
    <text evidence="4">The sequence shown here is derived from an EMBL/GenBank/DDBJ whole genome shotgun (WGS) entry which is preliminary data.</text>
</comment>
<accession>A0A225NF28</accession>
<keyword evidence="1" id="KW-0560">Oxidoreductase</keyword>
<dbReference type="SUPFAM" id="SSF55347">
    <property type="entry name" value="Glyceraldehyde-3-phosphate dehydrogenase-like, C-terminal domain"/>
    <property type="match status" value="1"/>
</dbReference>
<keyword evidence="5" id="KW-1185">Reference proteome</keyword>
<dbReference type="GO" id="GO:0000166">
    <property type="term" value="F:nucleotide binding"/>
    <property type="evidence" value="ECO:0007669"/>
    <property type="project" value="InterPro"/>
</dbReference>
<feature type="domain" description="Gfo/Idh/MocA-like oxidoreductase N-terminal" evidence="2">
    <location>
        <begin position="1"/>
        <end position="125"/>
    </location>
</feature>
<reference evidence="4 5" key="1">
    <citation type="submission" date="2013-04" db="EMBL/GenBank/DDBJ databases">
        <title>Oceanicola sp. 22II1-22F33 Genome Sequencing.</title>
        <authorList>
            <person name="Lai Q."/>
            <person name="Li G."/>
            <person name="Shao Z."/>
        </authorList>
    </citation>
    <scope>NUCLEOTIDE SEQUENCE [LARGE SCALE GENOMIC DNA]</scope>
    <source>
        <strain evidence="4 5">22II1-22F33</strain>
    </source>
</reference>
<evidence type="ECO:0000259" key="2">
    <source>
        <dbReference type="Pfam" id="PF01408"/>
    </source>
</evidence>
<evidence type="ECO:0000256" key="1">
    <source>
        <dbReference type="ARBA" id="ARBA00023002"/>
    </source>
</evidence>
<organism evidence="4 5">
    <name type="scientific">Marinibacterium profundimaris</name>
    <dbReference type="NCBI Taxonomy" id="1679460"/>
    <lineage>
        <taxon>Bacteria</taxon>
        <taxon>Pseudomonadati</taxon>
        <taxon>Pseudomonadota</taxon>
        <taxon>Alphaproteobacteria</taxon>
        <taxon>Rhodobacterales</taxon>
        <taxon>Paracoccaceae</taxon>
        <taxon>Marinibacterium</taxon>
    </lineage>
</organism>
<dbReference type="PANTHER" id="PTHR43818:SF11">
    <property type="entry name" value="BCDNA.GH03377"/>
    <property type="match status" value="1"/>
</dbReference>
<dbReference type="EMBL" id="AQQR01000009">
    <property type="protein sequence ID" value="OWU71521.1"/>
    <property type="molecule type" value="Genomic_DNA"/>
</dbReference>
<dbReference type="OrthoDB" id="9768836at2"/>
<sequence>MRYAIIGCGSRHRMFRDALCGTYADRHELVALCDSNPSRLALSAAEAGRPVATWPASGFAQMIADTRPDTVIVATPDHTHAEYVAAALEAGCDVICEKPLATNADELRRILAAQARTGRQVTVTFNYRYSPARTQLREIIAAGTIGRVTAVDFRWHLDRVHGADYFRRWHRQKENSGGLLVHKASHHFDLLNWWLDARPSQVTAASSRAFYTPETAVGLGLAGHGTRCADCRLVEDCDFALVMDDDPNLRRLYREAEAEDGYNRDLCVFDDEIGIEDTFQAQIRFDNGATANYTLYAYAPWEGLEVTFIGTKGELTHRHVEVHGIFGGTRPPGEEEAMTTTLHLAGEPMRAVRIPEGSGDHGGADPLMLEDLFGDGHDDAHGRASDHRAGMWAILTGIAADASALSGGAAVDPASLVPAVHSPGLAMG</sequence>
<dbReference type="Proteomes" id="UP000215377">
    <property type="component" value="Unassembled WGS sequence"/>
</dbReference>
<evidence type="ECO:0000313" key="5">
    <source>
        <dbReference type="Proteomes" id="UP000215377"/>
    </source>
</evidence>
<protein>
    <submittedName>
        <fullName evidence="4">Myo-inositol 2-dehydrogenase</fullName>
    </submittedName>
</protein>
<dbReference type="PANTHER" id="PTHR43818">
    <property type="entry name" value="BCDNA.GH03377"/>
    <property type="match status" value="1"/>
</dbReference>